<protein>
    <submittedName>
        <fullName evidence="1">Uncharacterized protein</fullName>
    </submittedName>
</protein>
<sequence length="116" mass="14039">MRQKKIAPERAATSVKLPKALKEKFYRLCRLQNEIPAKVLRQFISQYIQGKFKNVENLPWHSSMIKQKEKKQEFQLVVRMDRDELTNFLKECRRRDRSISQEIRGFMRRYIANHTA</sequence>
<comment type="caution">
    <text evidence="1">The sequence shown here is derived from an EMBL/GenBank/DDBJ whole genome shotgun (WGS) entry which is preliminary data.</text>
</comment>
<dbReference type="EMBL" id="NSIT01000025">
    <property type="protein sequence ID" value="PJE80233.1"/>
    <property type="molecule type" value="Genomic_DNA"/>
</dbReference>
<gene>
    <name evidence="1" type="ORF">CI610_00760</name>
</gene>
<name>A0A2H9TAI6_9ZZZZ</name>
<accession>A0A2H9TAI6</accession>
<dbReference type="AlphaFoldDB" id="A0A2H9TAI6"/>
<reference evidence="1" key="1">
    <citation type="journal article" date="2017" name="Appl. Environ. Microbiol.">
        <title>Molecular characterization of an Endozoicomonas-like organism causing infection in king scallop Pecten maximus L.</title>
        <authorList>
            <person name="Cano I."/>
            <person name="van Aerle R."/>
            <person name="Ross S."/>
            <person name="Verner-Jeffreys D.W."/>
            <person name="Paley R.K."/>
            <person name="Rimmer G."/>
            <person name="Ryder D."/>
            <person name="Hooper P."/>
            <person name="Stone D."/>
            <person name="Feist S.W."/>
        </authorList>
    </citation>
    <scope>NUCLEOTIDE SEQUENCE</scope>
</reference>
<evidence type="ECO:0000313" key="1">
    <source>
        <dbReference type="EMBL" id="PJE80233.1"/>
    </source>
</evidence>
<organism evidence="1">
    <name type="scientific">invertebrate metagenome</name>
    <dbReference type="NCBI Taxonomy" id="1711999"/>
    <lineage>
        <taxon>unclassified sequences</taxon>
        <taxon>metagenomes</taxon>
        <taxon>organismal metagenomes</taxon>
    </lineage>
</organism>
<proteinExistence type="predicted"/>